<evidence type="ECO:0000256" key="2">
    <source>
        <dbReference type="ARBA" id="ARBA00022729"/>
    </source>
</evidence>
<dbReference type="Pfam" id="PF00497">
    <property type="entry name" value="SBP_bac_3"/>
    <property type="match status" value="1"/>
</dbReference>
<evidence type="ECO:0000313" key="8">
    <source>
        <dbReference type="EMBL" id="CUS42904.1"/>
    </source>
</evidence>
<comment type="subcellular location">
    <subcellularLocation>
        <location evidence="1">Cell outer membrane</location>
        <topology evidence="1">Peripheral membrane protein</topology>
    </subcellularLocation>
</comment>
<evidence type="ECO:0000256" key="1">
    <source>
        <dbReference type="ARBA" id="ARBA00004339"/>
    </source>
</evidence>
<dbReference type="PANTHER" id="PTHR35936:SF32">
    <property type="entry name" value="MEMBRANE-BOUND LYTIC MUREIN TRANSGLYCOSYLASE F"/>
    <property type="match status" value="1"/>
</dbReference>
<dbReference type="Gene3D" id="1.10.530.10">
    <property type="match status" value="1"/>
</dbReference>
<protein>
    <submittedName>
        <fullName evidence="8">Transglycosylase, Slt family</fullName>
    </submittedName>
</protein>
<dbReference type="GO" id="GO:0071555">
    <property type="term" value="P:cell wall organization"/>
    <property type="evidence" value="ECO:0007669"/>
    <property type="project" value="UniProtKB-KW"/>
</dbReference>
<evidence type="ECO:0000256" key="4">
    <source>
        <dbReference type="ARBA" id="ARBA00023237"/>
    </source>
</evidence>
<dbReference type="AlphaFoldDB" id="A0A160THL3"/>
<organism evidence="8">
    <name type="scientific">hydrothermal vent metagenome</name>
    <dbReference type="NCBI Taxonomy" id="652676"/>
    <lineage>
        <taxon>unclassified sequences</taxon>
        <taxon>metagenomes</taxon>
        <taxon>ecological metagenomes</taxon>
    </lineage>
</organism>
<dbReference type="InterPro" id="IPR023346">
    <property type="entry name" value="Lysozyme-like_dom_sf"/>
</dbReference>
<dbReference type="PROSITE" id="PS00922">
    <property type="entry name" value="TRANSGLYCOSYLASE"/>
    <property type="match status" value="1"/>
</dbReference>
<dbReference type="HAMAP" id="MF_02016">
    <property type="entry name" value="MltF"/>
    <property type="match status" value="1"/>
</dbReference>
<keyword evidence="2" id="KW-0732">Signal</keyword>
<dbReference type="Pfam" id="PF01464">
    <property type="entry name" value="SLT"/>
    <property type="match status" value="1"/>
</dbReference>
<feature type="domain" description="Solute-binding protein family 3/N-terminal" evidence="7">
    <location>
        <begin position="39"/>
        <end position="264"/>
    </location>
</feature>
<keyword evidence="4" id="KW-0998">Cell outer membrane</keyword>
<sequence>MLRGVISLLAIALLAFTTVTTLSGNVRPQGMDELHKTGKVVMVTRNSPTTYYDDRDGATGYEYELAKAFAHYLGLELEILVADNLEGVMAALESGQAQFAAAGLSKEQTADYPLHYSPSYMTVSEYIVMRRGGERPTSLNDLAQSSLMVTAHSRHASSLRRWQRDELPSLSWQESTDLEASDLMQMVSDGDLDFTMVNSNEFQMMQTYLPNLEVAFTLGDLQNVAWSFPQNSDDGLAQEAFNFFYQAETGAVLAELSERFYGHLGQFDYVGAQRFLRHSQRALPRYLAHFQKAADDNNFDWRLLAAMGYQESHWNPKARSYTGVRGIMMLTQNTASELGIENRLDPLQSIEGGGRYLAKLRSRIDDEVQEPDRTWMSLAAYNVGYGHLSDARKLTSQLGKNPNLWIDVKDSLPLLSQRRYYRNTRYGYARGQEPVNYVQNIRRYYDVLVWNDEQYATIGEGSDALQLSSLNVTVVPPLL</sequence>
<evidence type="ECO:0000259" key="7">
    <source>
        <dbReference type="SMART" id="SM00062"/>
    </source>
</evidence>
<dbReference type="CDD" id="cd13403">
    <property type="entry name" value="MLTF-like"/>
    <property type="match status" value="1"/>
</dbReference>
<reference evidence="8" key="1">
    <citation type="submission" date="2015-10" db="EMBL/GenBank/DDBJ databases">
        <authorList>
            <person name="Gilbert D.G."/>
        </authorList>
    </citation>
    <scope>NUCLEOTIDE SEQUENCE</scope>
</reference>
<evidence type="ECO:0000256" key="5">
    <source>
        <dbReference type="ARBA" id="ARBA00023239"/>
    </source>
</evidence>
<dbReference type="InterPro" id="IPR000189">
    <property type="entry name" value="Transglyc_AS"/>
</dbReference>
<dbReference type="SMART" id="SM00062">
    <property type="entry name" value="PBPb"/>
    <property type="match status" value="1"/>
</dbReference>
<dbReference type="InterPro" id="IPR001638">
    <property type="entry name" value="Solute-binding_3/MltF_N"/>
</dbReference>
<dbReference type="Gene3D" id="3.40.190.10">
    <property type="entry name" value="Periplasmic binding protein-like II"/>
    <property type="match status" value="2"/>
</dbReference>
<evidence type="ECO:0000256" key="3">
    <source>
        <dbReference type="ARBA" id="ARBA00023136"/>
    </source>
</evidence>
<accession>A0A160THL3</accession>
<keyword evidence="3" id="KW-0472">Membrane</keyword>
<gene>
    <name evidence="8" type="ORF">MGWOODY_Tha2778</name>
</gene>
<dbReference type="InterPro" id="IPR008258">
    <property type="entry name" value="Transglycosylase_SLT_dom_1"/>
</dbReference>
<dbReference type="PANTHER" id="PTHR35936">
    <property type="entry name" value="MEMBRANE-BOUND LYTIC MUREIN TRANSGLYCOSYLASE F"/>
    <property type="match status" value="1"/>
</dbReference>
<dbReference type="NCBIfam" id="NF008112">
    <property type="entry name" value="PRK10859.1"/>
    <property type="match status" value="1"/>
</dbReference>
<dbReference type="GO" id="GO:0009253">
    <property type="term" value="P:peptidoglycan catabolic process"/>
    <property type="evidence" value="ECO:0007669"/>
    <property type="project" value="TreeGrafter"/>
</dbReference>
<dbReference type="EMBL" id="CZQC01000072">
    <property type="protein sequence ID" value="CUS42904.1"/>
    <property type="molecule type" value="Genomic_DNA"/>
</dbReference>
<proteinExistence type="inferred from homology"/>
<name>A0A160THL3_9ZZZZ</name>
<dbReference type="GO" id="GO:0008933">
    <property type="term" value="F:peptidoglycan lytic transglycosylase activity"/>
    <property type="evidence" value="ECO:0007669"/>
    <property type="project" value="InterPro"/>
</dbReference>
<evidence type="ECO:0000256" key="6">
    <source>
        <dbReference type="ARBA" id="ARBA00023316"/>
    </source>
</evidence>
<keyword evidence="5" id="KW-0456">Lyase</keyword>
<dbReference type="CDD" id="cd01009">
    <property type="entry name" value="PBP2_YfhD_N"/>
    <property type="match status" value="1"/>
</dbReference>
<dbReference type="SUPFAM" id="SSF53955">
    <property type="entry name" value="Lysozyme-like"/>
    <property type="match status" value="1"/>
</dbReference>
<dbReference type="InterPro" id="IPR023703">
    <property type="entry name" value="MltF"/>
</dbReference>
<dbReference type="GO" id="GO:0009279">
    <property type="term" value="C:cell outer membrane"/>
    <property type="evidence" value="ECO:0007669"/>
    <property type="project" value="UniProtKB-SubCell"/>
</dbReference>
<keyword evidence="6" id="KW-0961">Cell wall biogenesis/degradation</keyword>
<dbReference type="SUPFAM" id="SSF53850">
    <property type="entry name" value="Periplasmic binding protein-like II"/>
    <property type="match status" value="1"/>
</dbReference>